<evidence type="ECO:0000313" key="2">
    <source>
        <dbReference type="EMBL" id="CCA79778.1"/>
    </source>
</evidence>
<dbReference type="SUPFAM" id="SSF101874">
    <property type="entry name" value="YceI-like"/>
    <property type="match status" value="1"/>
</dbReference>
<evidence type="ECO:0000259" key="1">
    <source>
        <dbReference type="Pfam" id="PF04264"/>
    </source>
</evidence>
<name>G2ZL65_9RALS</name>
<dbReference type="AlphaFoldDB" id="G2ZL65"/>
<dbReference type="Pfam" id="PF04264">
    <property type="entry name" value="YceI"/>
    <property type="match status" value="1"/>
</dbReference>
<dbReference type="InterPro" id="IPR036761">
    <property type="entry name" value="TTHA0802/YceI-like_sf"/>
</dbReference>
<proteinExistence type="predicted"/>
<gene>
    <name evidence="2" type="ORF">BDB_80161</name>
</gene>
<feature type="domain" description="Lipid/polyisoprenoid-binding YceI-like" evidence="1">
    <location>
        <begin position="2"/>
        <end position="72"/>
    </location>
</feature>
<sequence>MTIDAANLEANVSFVVGLVKDIGMLDVACYPTIHFVSTPFSRTGTTTGLLTGNLTIRATTRPATFAVTFDEVIAADASSPHALLAHQPVEGRSQSDLRAG</sequence>
<dbReference type="Gene3D" id="2.40.128.110">
    <property type="entry name" value="Lipid/polyisoprenoid-binding, YceI-like"/>
    <property type="match status" value="1"/>
</dbReference>
<protein>
    <recommendedName>
        <fullName evidence="1">Lipid/polyisoprenoid-binding YceI-like domain-containing protein</fullName>
    </recommendedName>
</protein>
<dbReference type="EMBL" id="FR854064">
    <property type="protein sequence ID" value="CCA79778.1"/>
    <property type="molecule type" value="Genomic_DNA"/>
</dbReference>
<reference evidence="2" key="2">
    <citation type="submission" date="2011-04" db="EMBL/GenBank/DDBJ databases">
        <authorList>
            <person name="Genoscope - CEA"/>
        </authorList>
    </citation>
    <scope>NUCLEOTIDE SEQUENCE</scope>
    <source>
        <strain evidence="2">R229</strain>
    </source>
</reference>
<dbReference type="InterPro" id="IPR007372">
    <property type="entry name" value="Lipid/polyisoprenoid-bd_YceI"/>
</dbReference>
<organism evidence="2">
    <name type="scientific">blood disease bacterium R229</name>
    <dbReference type="NCBI Taxonomy" id="741978"/>
    <lineage>
        <taxon>Bacteria</taxon>
        <taxon>Pseudomonadati</taxon>
        <taxon>Pseudomonadota</taxon>
        <taxon>Betaproteobacteria</taxon>
        <taxon>Burkholderiales</taxon>
        <taxon>Burkholderiaceae</taxon>
        <taxon>Ralstonia</taxon>
        <taxon>Ralstonia solanacearum species complex</taxon>
    </lineage>
</organism>
<reference evidence="2" key="1">
    <citation type="journal article" date="2011" name="PLoS ONE">
        <title>Ralstonia syzygii, the Blood Disease Bacterium and some Asian R. solanacearum strains form a single genomic species despite divergent lifestyles.</title>
        <authorList>
            <person name="Remenant B."/>
            <person name="de Cambiaire J.C."/>
            <person name="Cellier G."/>
            <person name="Jacobs J.M."/>
            <person name="Mangenot S."/>
            <person name="Barbe V."/>
            <person name="Lajus A."/>
            <person name="Vallenet D."/>
            <person name="Medigue C."/>
            <person name="Fegan M."/>
            <person name="Allen C."/>
            <person name="Prior P."/>
        </authorList>
    </citation>
    <scope>NUCLEOTIDE SEQUENCE</scope>
    <source>
        <strain evidence="2">R229</strain>
    </source>
</reference>
<accession>G2ZL65</accession>